<keyword evidence="1" id="KW-1133">Transmembrane helix</keyword>
<dbReference type="OrthoDB" id="327683at2157"/>
<dbReference type="GeneID" id="64828275"/>
<reference evidence="2 3" key="1">
    <citation type="submission" date="2021-03" db="EMBL/GenBank/DDBJ databases">
        <title>Halorubrum sodomense MBLA0099, Whole genome shotgun sequencing.</title>
        <authorList>
            <person name="Seo M.-J."/>
            <person name="Cho E.-S."/>
            <person name="Hwang C.Y."/>
        </authorList>
    </citation>
    <scope>NUCLEOTIDE SEQUENCE [LARGE SCALE GENOMIC DNA]</scope>
    <source>
        <strain evidence="2 3">MBLA0099</strain>
    </source>
</reference>
<gene>
    <name evidence="2" type="ORF">J7656_12005</name>
</gene>
<proteinExistence type="predicted"/>
<keyword evidence="3" id="KW-1185">Reference proteome</keyword>
<dbReference type="Proteomes" id="UP000679341">
    <property type="component" value="Chromosome"/>
</dbReference>
<dbReference type="EMBL" id="CP073695">
    <property type="protein sequence ID" value="QUO47292.1"/>
    <property type="molecule type" value="Genomic_DNA"/>
</dbReference>
<dbReference type="RefSeq" id="WP_017342669.1">
    <property type="nucleotide sequence ID" value="NZ_CP073695.1"/>
</dbReference>
<accession>A0A8T8LJA5</accession>
<feature type="transmembrane region" description="Helical" evidence="1">
    <location>
        <begin position="37"/>
        <end position="58"/>
    </location>
</feature>
<sequence length="131" mass="13841">MPSETVDRRRLIGQYLSIGVVCAFAAVQFYAADPKPLGASLAWATATAISVGPLAWLARDRLPPDRYETLAYVAAGAAILVASVWLGVSLAFAPELFPYGPGFVTGVAFGALVVSVAERTVVPERYRGLKA</sequence>
<feature type="transmembrane region" description="Helical" evidence="1">
    <location>
        <begin position="70"/>
        <end position="93"/>
    </location>
</feature>
<evidence type="ECO:0000313" key="2">
    <source>
        <dbReference type="EMBL" id="QUO47292.1"/>
    </source>
</evidence>
<name>A0A8T8LJA5_9EURY</name>
<keyword evidence="1" id="KW-0472">Membrane</keyword>
<dbReference type="KEGG" id="hss:J7656_12005"/>
<dbReference type="AlphaFoldDB" id="A0A8T8LJA5"/>
<protein>
    <submittedName>
        <fullName evidence="2">Uncharacterized protein</fullName>
    </submittedName>
</protein>
<organism evidence="2 3">
    <name type="scientific">Halorubrum ruber</name>
    <dbReference type="NCBI Taxonomy" id="2982524"/>
    <lineage>
        <taxon>Archaea</taxon>
        <taxon>Methanobacteriati</taxon>
        <taxon>Methanobacteriota</taxon>
        <taxon>Stenosarchaea group</taxon>
        <taxon>Halobacteria</taxon>
        <taxon>Halobacteriales</taxon>
        <taxon>Haloferacaceae</taxon>
        <taxon>Halorubrum</taxon>
    </lineage>
</organism>
<evidence type="ECO:0000256" key="1">
    <source>
        <dbReference type="SAM" id="Phobius"/>
    </source>
</evidence>
<keyword evidence="1" id="KW-0812">Transmembrane</keyword>
<feature type="transmembrane region" description="Helical" evidence="1">
    <location>
        <begin position="12"/>
        <end position="31"/>
    </location>
</feature>
<feature type="transmembrane region" description="Helical" evidence="1">
    <location>
        <begin position="99"/>
        <end position="117"/>
    </location>
</feature>
<evidence type="ECO:0000313" key="3">
    <source>
        <dbReference type="Proteomes" id="UP000679341"/>
    </source>
</evidence>